<organism evidence="1">
    <name type="scientific">Paramoeba aestuarina</name>
    <dbReference type="NCBI Taxonomy" id="180227"/>
    <lineage>
        <taxon>Eukaryota</taxon>
        <taxon>Amoebozoa</taxon>
        <taxon>Discosea</taxon>
        <taxon>Flabellinia</taxon>
        <taxon>Dactylopodida</taxon>
        <taxon>Paramoebidae</taxon>
        <taxon>Paramoeba</taxon>
    </lineage>
</organism>
<evidence type="ECO:0008006" key="2">
    <source>
        <dbReference type="Google" id="ProtNLM"/>
    </source>
</evidence>
<gene>
    <name evidence="1" type="ORF">NAES01612_LOCUS24789</name>
</gene>
<dbReference type="SUPFAM" id="SSF55909">
    <property type="entry name" value="Pentein"/>
    <property type="match status" value="1"/>
</dbReference>
<accession>A0A7S4PLJ6</accession>
<dbReference type="Gene3D" id="3.75.10.10">
    <property type="entry name" value="L-arginine/glycine Amidinotransferase, Chain A"/>
    <property type="match status" value="1"/>
</dbReference>
<name>A0A7S4PLJ6_9EUKA</name>
<dbReference type="EMBL" id="HBKR01037976">
    <property type="protein sequence ID" value="CAE2337478.1"/>
    <property type="molecule type" value="Transcribed_RNA"/>
</dbReference>
<dbReference type="PANTHER" id="PTHR43224">
    <property type="entry name" value="AMIDINOTRANSFERASE"/>
    <property type="match status" value="1"/>
</dbReference>
<reference evidence="1" key="1">
    <citation type="submission" date="2021-01" db="EMBL/GenBank/DDBJ databases">
        <authorList>
            <person name="Corre E."/>
            <person name="Pelletier E."/>
            <person name="Niang G."/>
            <person name="Scheremetjew M."/>
            <person name="Finn R."/>
            <person name="Kale V."/>
            <person name="Holt S."/>
            <person name="Cochrane G."/>
            <person name="Meng A."/>
            <person name="Brown T."/>
            <person name="Cohen L."/>
        </authorList>
    </citation>
    <scope>NUCLEOTIDE SEQUENCE</scope>
    <source>
        <strain evidence="1">SoJaBio B1-5/56/2</strain>
    </source>
</reference>
<dbReference type="InterPro" id="IPR014541">
    <property type="entry name" value="Amdntrnsf_FN0238"/>
</dbReference>
<dbReference type="Pfam" id="PF19420">
    <property type="entry name" value="DDAH_eukar"/>
    <property type="match status" value="1"/>
</dbReference>
<sequence>MDKGLSPGDPRVASSIVMVSPEHFCFNPEAAESNAFANREETNKNLVLGEFKKMVEVLKGVGIEVFVLPSPGCDAPDAVFPNNWFSTHRTKKGGQEGEEVLRLVLYPMLNPNRSIERRNTEKLKEILLSKDLGRSKLEVADCGGKFEEKSVAVEGTGVLIFDRFGVSSSQSQTPLCRCFCVENGPRADPETVRRILRESGVMPNITSEKKEGEEDPFVFFSAADEKGVAIYHTNVMMAIGSDFAVVCEESVTNPHQLQNLRKKLFSCSTSREIVNISHSQVKQMCGNVLELRNTEGQLFVLMSGTAFRAFTQEQKEVFQRGGREIVTVNIPTIERIGGGSARCMVAEIF</sequence>
<dbReference type="AlphaFoldDB" id="A0A7S4PLJ6"/>
<dbReference type="PANTHER" id="PTHR43224:SF1">
    <property type="entry name" value="AMIDINOTRANSFERASE"/>
    <property type="match status" value="1"/>
</dbReference>
<dbReference type="PIRSF" id="PIRSF028188">
    <property type="entry name" value="Amdntrnsf_FN0238"/>
    <property type="match status" value="1"/>
</dbReference>
<proteinExistence type="predicted"/>
<protein>
    <recommendedName>
        <fullName evidence="2">Amidinotransferase</fullName>
    </recommendedName>
</protein>
<evidence type="ECO:0000313" key="1">
    <source>
        <dbReference type="EMBL" id="CAE2337478.1"/>
    </source>
</evidence>